<dbReference type="OrthoDB" id="6116748at2759"/>
<proteinExistence type="inferred from homology"/>
<dbReference type="AlphaFoldDB" id="A0A812BIK1"/>
<gene>
    <name evidence="7" type="ORF">SPHA_18229</name>
</gene>
<dbReference type="PANTHER" id="PTHR10996">
    <property type="entry name" value="2-HYDROXYACID DEHYDROGENASE-RELATED"/>
    <property type="match status" value="1"/>
</dbReference>
<evidence type="ECO:0000259" key="6">
    <source>
        <dbReference type="Pfam" id="PF02826"/>
    </source>
</evidence>
<dbReference type="InterPro" id="IPR006140">
    <property type="entry name" value="D-isomer_DH_NAD-bd"/>
</dbReference>
<dbReference type="InterPro" id="IPR050223">
    <property type="entry name" value="D-isomer_2-hydroxyacid_DH"/>
</dbReference>
<comment type="similarity">
    <text evidence="1 4">Belongs to the D-isomer specific 2-hydroxyacid dehydrogenase family.</text>
</comment>
<dbReference type="GO" id="GO:0051287">
    <property type="term" value="F:NAD binding"/>
    <property type="evidence" value="ECO:0007669"/>
    <property type="project" value="InterPro"/>
</dbReference>
<keyword evidence="2 4" id="KW-0560">Oxidoreductase</keyword>
<accession>A0A812BIK1</accession>
<evidence type="ECO:0000256" key="1">
    <source>
        <dbReference type="ARBA" id="ARBA00005854"/>
    </source>
</evidence>
<dbReference type="InterPro" id="IPR029753">
    <property type="entry name" value="D-isomer_DH_CS"/>
</dbReference>
<keyword evidence="3" id="KW-0520">NAD</keyword>
<evidence type="ECO:0000256" key="4">
    <source>
        <dbReference type="RuleBase" id="RU003719"/>
    </source>
</evidence>
<keyword evidence="8" id="KW-1185">Reference proteome</keyword>
<dbReference type="InterPro" id="IPR036291">
    <property type="entry name" value="NAD(P)-bd_dom_sf"/>
</dbReference>
<dbReference type="InterPro" id="IPR029752">
    <property type="entry name" value="D-isomer_DH_CS1"/>
</dbReference>
<dbReference type="GO" id="GO:0005829">
    <property type="term" value="C:cytosol"/>
    <property type="evidence" value="ECO:0007669"/>
    <property type="project" value="TreeGrafter"/>
</dbReference>
<evidence type="ECO:0000313" key="8">
    <source>
        <dbReference type="Proteomes" id="UP000597762"/>
    </source>
</evidence>
<dbReference type="SUPFAM" id="SSF52283">
    <property type="entry name" value="Formate/glycerate dehydrogenase catalytic domain-like"/>
    <property type="match status" value="1"/>
</dbReference>
<organism evidence="7 8">
    <name type="scientific">Acanthosepion pharaonis</name>
    <name type="common">Pharaoh cuttlefish</name>
    <name type="synonym">Sepia pharaonis</name>
    <dbReference type="NCBI Taxonomy" id="158019"/>
    <lineage>
        <taxon>Eukaryota</taxon>
        <taxon>Metazoa</taxon>
        <taxon>Spiralia</taxon>
        <taxon>Lophotrochozoa</taxon>
        <taxon>Mollusca</taxon>
        <taxon>Cephalopoda</taxon>
        <taxon>Coleoidea</taxon>
        <taxon>Decapodiformes</taxon>
        <taxon>Sepiida</taxon>
        <taxon>Sepiina</taxon>
        <taxon>Sepiidae</taxon>
        <taxon>Acanthosepion</taxon>
    </lineage>
</organism>
<dbReference type="PROSITE" id="PS00065">
    <property type="entry name" value="D_2_HYDROXYACID_DH_1"/>
    <property type="match status" value="1"/>
</dbReference>
<sequence>MASQKKPHVLLLLEYYIHHEEHPSFRHKCLERLERSFKVVFPSDLAANPGLATEIFGAITPGGEEENRRLLRSLPNLKIISNHGVGIDHIDLKWAKNSNIRIGNTKPVVANATADLAMALLLASARKIIPGVRYTMGNDMPYLSPPEYTGHCLTDATIGILGMGNIGLKIAIRAKAFNMTVLYHNRNRRSSEDENLIQAKYFARLKDMLPECDYLVIACPATNETTNMIGWPEFKAMKNTSYLINIGRGKIVDHDALVKALTTEEIAAAALDVTFPEPLPRNHPLLSLPNVIITPHCGTNTFETRYKMIDLVAQNLECALEGKPMPSEVDL</sequence>
<dbReference type="PANTHER" id="PTHR10996:SF257">
    <property type="entry name" value="GLYOXYLATE REDUCTASE 1"/>
    <property type="match status" value="1"/>
</dbReference>
<evidence type="ECO:0000256" key="3">
    <source>
        <dbReference type="ARBA" id="ARBA00023027"/>
    </source>
</evidence>
<dbReference type="GO" id="GO:0030267">
    <property type="term" value="F:glyoxylate reductase (NADPH) activity"/>
    <property type="evidence" value="ECO:0007669"/>
    <property type="project" value="TreeGrafter"/>
</dbReference>
<protein>
    <submittedName>
        <fullName evidence="7">Uncharacterized protein</fullName>
    </submittedName>
</protein>
<dbReference type="Pfam" id="PF02826">
    <property type="entry name" value="2-Hacid_dh_C"/>
    <property type="match status" value="1"/>
</dbReference>
<reference evidence="7" key="1">
    <citation type="submission" date="2021-01" db="EMBL/GenBank/DDBJ databases">
        <authorList>
            <person name="Li R."/>
            <person name="Bekaert M."/>
        </authorList>
    </citation>
    <scope>NUCLEOTIDE SEQUENCE</scope>
    <source>
        <strain evidence="7">Farmed</strain>
    </source>
</reference>
<dbReference type="SUPFAM" id="SSF51735">
    <property type="entry name" value="NAD(P)-binding Rossmann-fold domains"/>
    <property type="match status" value="1"/>
</dbReference>
<dbReference type="EMBL" id="CAHIKZ030000657">
    <property type="protein sequence ID" value="CAE1231662.1"/>
    <property type="molecule type" value="Genomic_DNA"/>
</dbReference>
<dbReference type="FunFam" id="3.40.50.720:FF:000203">
    <property type="entry name" value="D-3-phosphoglycerate dehydrogenase (SerA)"/>
    <property type="match status" value="1"/>
</dbReference>
<dbReference type="GO" id="GO:0016618">
    <property type="term" value="F:hydroxypyruvate reductase [NAD(P)H] activity"/>
    <property type="evidence" value="ECO:0007669"/>
    <property type="project" value="TreeGrafter"/>
</dbReference>
<dbReference type="PROSITE" id="PS00671">
    <property type="entry name" value="D_2_HYDROXYACID_DH_3"/>
    <property type="match status" value="1"/>
</dbReference>
<evidence type="ECO:0000256" key="2">
    <source>
        <dbReference type="ARBA" id="ARBA00023002"/>
    </source>
</evidence>
<dbReference type="InterPro" id="IPR006139">
    <property type="entry name" value="D-isomer_2_OHA_DH_cat_dom"/>
</dbReference>
<comment type="caution">
    <text evidence="7">The sequence shown here is derived from an EMBL/GenBank/DDBJ whole genome shotgun (WGS) entry which is preliminary data.</text>
</comment>
<feature type="domain" description="D-isomer specific 2-hydroxyacid dehydrogenase NAD-binding" evidence="6">
    <location>
        <begin position="118"/>
        <end position="298"/>
    </location>
</feature>
<evidence type="ECO:0000259" key="5">
    <source>
        <dbReference type="Pfam" id="PF00389"/>
    </source>
</evidence>
<name>A0A812BIK1_ACAPH</name>
<evidence type="ECO:0000313" key="7">
    <source>
        <dbReference type="EMBL" id="CAE1231662.1"/>
    </source>
</evidence>
<dbReference type="Proteomes" id="UP000597762">
    <property type="component" value="Unassembled WGS sequence"/>
</dbReference>
<dbReference type="Pfam" id="PF00389">
    <property type="entry name" value="2-Hacid_dh"/>
    <property type="match status" value="1"/>
</dbReference>
<feature type="domain" description="D-isomer specific 2-hydroxyacid dehydrogenase catalytic" evidence="5">
    <location>
        <begin position="64"/>
        <end position="329"/>
    </location>
</feature>
<dbReference type="Gene3D" id="3.40.50.720">
    <property type="entry name" value="NAD(P)-binding Rossmann-like Domain"/>
    <property type="match status" value="2"/>
</dbReference>